<dbReference type="PANTHER" id="PTHR34504">
    <property type="entry name" value="ANTITOXIN HICB"/>
    <property type="match status" value="1"/>
</dbReference>
<dbReference type="Gene3D" id="3.30.160.250">
    <property type="match status" value="1"/>
</dbReference>
<feature type="domain" description="HicB-like antitoxin of toxin-antitoxin system" evidence="1">
    <location>
        <begin position="3"/>
        <end position="121"/>
    </location>
</feature>
<gene>
    <name evidence="2" type="ORF">MNB_SM-5-593</name>
</gene>
<dbReference type="Pfam" id="PF15919">
    <property type="entry name" value="HicB_lk_antitox"/>
    <property type="match status" value="1"/>
</dbReference>
<dbReference type="PANTHER" id="PTHR34504:SF2">
    <property type="entry name" value="UPF0150 PROTEIN SSL0259"/>
    <property type="match status" value="1"/>
</dbReference>
<proteinExistence type="predicted"/>
<dbReference type="InterPro" id="IPR031807">
    <property type="entry name" value="HicB-like"/>
</dbReference>
<protein>
    <recommendedName>
        <fullName evidence="1">HicB-like antitoxin of toxin-antitoxin system domain-containing protein</fullName>
    </recommendedName>
</protein>
<sequence length="134" mass="15395">MKYIAFIYQDKDDVGFTAVVPDLPGCVSYGDTFEEVCSMIQEAAELWLEGERFPVSHEFAYFTKEKRKELEIPIDALTYIVDVKQDKNVRINIMFSATLLKEADKAAQEYFNGNRSAYLQNLVAKDLQNHNITL</sequence>
<dbReference type="SUPFAM" id="SSF143100">
    <property type="entry name" value="TTHA1013/TTHA0281-like"/>
    <property type="match status" value="1"/>
</dbReference>
<evidence type="ECO:0000259" key="1">
    <source>
        <dbReference type="Pfam" id="PF15919"/>
    </source>
</evidence>
<dbReference type="InterPro" id="IPR051404">
    <property type="entry name" value="TA_system_antitoxin"/>
</dbReference>
<organism evidence="2">
    <name type="scientific">hydrothermal vent metagenome</name>
    <dbReference type="NCBI Taxonomy" id="652676"/>
    <lineage>
        <taxon>unclassified sequences</taxon>
        <taxon>metagenomes</taxon>
        <taxon>ecological metagenomes</taxon>
    </lineage>
</organism>
<name>A0A1W1CLJ6_9ZZZZ</name>
<evidence type="ECO:0000313" key="2">
    <source>
        <dbReference type="EMBL" id="SFV66639.1"/>
    </source>
</evidence>
<dbReference type="InterPro" id="IPR035069">
    <property type="entry name" value="TTHA1013/TTHA0281-like"/>
</dbReference>
<dbReference type="AlphaFoldDB" id="A0A1W1CLJ6"/>
<reference evidence="2" key="1">
    <citation type="submission" date="2016-10" db="EMBL/GenBank/DDBJ databases">
        <authorList>
            <person name="de Groot N.N."/>
        </authorList>
    </citation>
    <scope>NUCLEOTIDE SEQUENCE</scope>
</reference>
<accession>A0A1W1CLJ6</accession>
<dbReference type="EMBL" id="FPHH01000093">
    <property type="protein sequence ID" value="SFV66639.1"/>
    <property type="molecule type" value="Genomic_DNA"/>
</dbReference>